<feature type="domain" description="D-isomer specific 2-hydroxyacid dehydrogenase NAD-binding" evidence="3">
    <location>
        <begin position="163"/>
        <end position="329"/>
    </location>
</feature>
<dbReference type="EMBL" id="CP086718">
    <property type="protein sequence ID" value="WOO83650.1"/>
    <property type="molecule type" value="Genomic_DNA"/>
</dbReference>
<evidence type="ECO:0000259" key="3">
    <source>
        <dbReference type="Pfam" id="PF02826"/>
    </source>
</evidence>
<keyword evidence="1" id="KW-0560">Oxidoreductase</keyword>
<reference evidence="4" key="1">
    <citation type="submission" date="2023-10" db="EMBL/GenBank/DDBJ databases">
        <authorList>
            <person name="Noh H."/>
        </authorList>
    </citation>
    <scope>NUCLEOTIDE SEQUENCE</scope>
    <source>
        <strain evidence="4">DUCC4014</strain>
    </source>
</reference>
<dbReference type="GO" id="GO:0051287">
    <property type="term" value="F:NAD binding"/>
    <property type="evidence" value="ECO:0007669"/>
    <property type="project" value="InterPro"/>
</dbReference>
<gene>
    <name evidence="4" type="primary">YPRB2_2</name>
    <name evidence="4" type="ORF">LOC62_05G007170</name>
</gene>
<dbReference type="Pfam" id="PF02826">
    <property type="entry name" value="2-Hacid_dh_C"/>
    <property type="match status" value="1"/>
</dbReference>
<evidence type="ECO:0000256" key="1">
    <source>
        <dbReference type="ARBA" id="ARBA00023002"/>
    </source>
</evidence>
<dbReference type="GO" id="GO:0016491">
    <property type="term" value="F:oxidoreductase activity"/>
    <property type="evidence" value="ECO:0007669"/>
    <property type="project" value="UniProtKB-KW"/>
</dbReference>
<dbReference type="AlphaFoldDB" id="A0AAF0YBI4"/>
<sequence>MSLQTDTMTIPTYSTIAVTLDLSEASLAKLRKSFATVHYHPEGDVPKDVLADIDVWFTRWLGLPQWLEFKDIPNTKVVQLTSAGANHALHVPALESDAAKKQIAVCGASGIHVLTIPQYIIGQIVALYFNFQNSHYIARSEKRWVKRPELRYRPESASGFFIGAHSLRGRTVGLLGYGHIARETARLLQAFGAIVIAANSTGERKADDGYIIPGTGDVDGSIPKAFYSTADEASFGEFLSQSQILVASLPSTPATKWLLTKEHLAKLPKDALFINVGRGDLVHSEDLLASLDSKDGIVAAGLDVTDPEPLPDNHPLLSHPRALITPHTSSDSATYFDEATNLLLANVERLRAGGKPINRIDPVKGY</sequence>
<dbReference type="Gene3D" id="3.40.50.720">
    <property type="entry name" value="NAD(P)-binding Rossmann-like Domain"/>
    <property type="match status" value="2"/>
</dbReference>
<proteinExistence type="predicted"/>
<dbReference type="RefSeq" id="XP_062629676.1">
    <property type="nucleotide sequence ID" value="XM_062773692.1"/>
</dbReference>
<keyword evidence="2" id="KW-0520">NAD</keyword>
<dbReference type="InterPro" id="IPR036291">
    <property type="entry name" value="NAD(P)-bd_dom_sf"/>
</dbReference>
<dbReference type="Proteomes" id="UP000827549">
    <property type="component" value="Chromosome 5"/>
</dbReference>
<dbReference type="FunFam" id="3.40.50.720:FF:000363">
    <property type="entry name" value="D-isomer specific 2-hydroxyacid dehydrogenase"/>
    <property type="match status" value="1"/>
</dbReference>
<evidence type="ECO:0000313" key="5">
    <source>
        <dbReference type="Proteomes" id="UP000827549"/>
    </source>
</evidence>
<dbReference type="SUPFAM" id="SSF51735">
    <property type="entry name" value="NAD(P)-binding Rossmann-fold domains"/>
    <property type="match status" value="1"/>
</dbReference>
<name>A0AAF0YBI4_9TREE</name>
<evidence type="ECO:0000313" key="4">
    <source>
        <dbReference type="EMBL" id="WOO83650.1"/>
    </source>
</evidence>
<evidence type="ECO:0000256" key="2">
    <source>
        <dbReference type="ARBA" id="ARBA00023027"/>
    </source>
</evidence>
<keyword evidence="5" id="KW-1185">Reference proteome</keyword>
<accession>A0AAF0YBI4</accession>
<organism evidence="4 5">
    <name type="scientific">Vanrija pseudolonga</name>
    <dbReference type="NCBI Taxonomy" id="143232"/>
    <lineage>
        <taxon>Eukaryota</taxon>
        <taxon>Fungi</taxon>
        <taxon>Dikarya</taxon>
        <taxon>Basidiomycota</taxon>
        <taxon>Agaricomycotina</taxon>
        <taxon>Tremellomycetes</taxon>
        <taxon>Trichosporonales</taxon>
        <taxon>Trichosporonaceae</taxon>
        <taxon>Vanrija</taxon>
    </lineage>
</organism>
<dbReference type="InterPro" id="IPR006140">
    <property type="entry name" value="D-isomer_DH_NAD-bd"/>
</dbReference>
<dbReference type="GeneID" id="87810344"/>
<protein>
    <submittedName>
        <fullName evidence="4">Purtative protein in proB 3'region</fullName>
    </submittedName>
</protein>
<dbReference type="PANTHER" id="PTHR43333">
    <property type="entry name" value="2-HACID_DH_C DOMAIN-CONTAINING PROTEIN"/>
    <property type="match status" value="1"/>
</dbReference>
<dbReference type="PANTHER" id="PTHR43333:SF1">
    <property type="entry name" value="D-ISOMER SPECIFIC 2-HYDROXYACID DEHYDROGENASE NAD-BINDING DOMAIN-CONTAINING PROTEIN"/>
    <property type="match status" value="1"/>
</dbReference>